<gene>
    <name evidence="2" type="ordered locus">Ornrh_1457</name>
</gene>
<dbReference type="STRING" id="867902.Ornrh_1457"/>
<evidence type="ECO:0000256" key="1">
    <source>
        <dbReference type="SAM" id="SignalP"/>
    </source>
</evidence>
<evidence type="ECO:0000313" key="2">
    <source>
        <dbReference type="EMBL" id="AFL97630.1"/>
    </source>
</evidence>
<feature type="chain" id="PRO_5003685397" evidence="1">
    <location>
        <begin position="38"/>
        <end position="229"/>
    </location>
</feature>
<dbReference type="HOGENOM" id="CLU_1287805_0_0_10"/>
<evidence type="ECO:0000313" key="3">
    <source>
        <dbReference type="Proteomes" id="UP000006051"/>
    </source>
</evidence>
<dbReference type="EMBL" id="CP003283">
    <property type="protein sequence ID" value="AFL97630.1"/>
    <property type="molecule type" value="Genomic_DNA"/>
</dbReference>
<reference evidence="2 3" key="1">
    <citation type="submission" date="2012-06" db="EMBL/GenBank/DDBJ databases">
        <title>The complete genome of Ornithobacterium rhinotracheale DSM 15997.</title>
        <authorList>
            <consortium name="US DOE Joint Genome Institute (JGI-PGF)"/>
            <person name="Lucas S."/>
            <person name="Copeland A."/>
            <person name="Lapidus A."/>
            <person name="Goodwin L."/>
            <person name="Pitluck S."/>
            <person name="Peters L."/>
            <person name="Mikhailova N."/>
            <person name="Teshima H."/>
            <person name="Kyrpides N."/>
            <person name="Mavromatis K."/>
            <person name="Pagani I."/>
            <person name="Ivanova N."/>
            <person name="Ovchinnikova G."/>
            <person name="Zeytun A."/>
            <person name="Detter J.C."/>
            <person name="Han C."/>
            <person name="Land M."/>
            <person name="Hauser L."/>
            <person name="Markowitz V."/>
            <person name="Cheng J.-F."/>
            <person name="Hugenholtz P."/>
            <person name="Woyke T."/>
            <person name="Wu D."/>
            <person name="Lang E."/>
            <person name="Kopitz M."/>
            <person name="Brambilla E."/>
            <person name="Klenk H.-P."/>
            <person name="Eisen J.A."/>
        </authorList>
    </citation>
    <scope>NUCLEOTIDE SEQUENCE [LARGE SCALE GENOMIC DNA]</scope>
    <source>
        <strain evidence="3">ATCC 51463 / DSM 15997 / CCUG 23171 / LMG 9086</strain>
    </source>
</reference>
<dbReference type="Proteomes" id="UP000006051">
    <property type="component" value="Chromosome"/>
</dbReference>
<dbReference type="PATRIC" id="fig|867902.3.peg.1428"/>
<sequence>MQIYKQNRNFLKLNFMKKTMLSLGVFALLGLSTQVFGQVETATEGPLSKDAVGINTDEPTATLDVNGGARVRKARAAVLPTDPKVKATEILVVDKDGNLLRLPISTTTLQELVGSAPTSGAQPGGTVNGFPAQTKLGKTIASIRTKELPMLATDWTDSDYTIVIKGDGDGIALPSAKNNKGRILCIRNGETTNRTYFGSDIPKNNGAIGGNRGQVLQSDGEYWWVIGGF</sequence>
<dbReference type="AlphaFoldDB" id="I4A0Z6"/>
<protein>
    <submittedName>
        <fullName evidence="2">Uncharacterized protein</fullName>
    </submittedName>
</protein>
<accession>I4A0Z6</accession>
<name>I4A0Z6_ORNRL</name>
<keyword evidence="3" id="KW-1185">Reference proteome</keyword>
<organism evidence="2 3">
    <name type="scientific">Ornithobacterium rhinotracheale (strain ATCC 51463 / DSM 15997 / CCUG 23171 / CIP 104009 / LMG 9086)</name>
    <dbReference type="NCBI Taxonomy" id="867902"/>
    <lineage>
        <taxon>Bacteria</taxon>
        <taxon>Pseudomonadati</taxon>
        <taxon>Bacteroidota</taxon>
        <taxon>Flavobacteriia</taxon>
        <taxon>Flavobacteriales</taxon>
        <taxon>Weeksellaceae</taxon>
        <taxon>Ornithobacterium</taxon>
    </lineage>
</organism>
<proteinExistence type="predicted"/>
<feature type="signal peptide" evidence="1">
    <location>
        <begin position="1"/>
        <end position="37"/>
    </location>
</feature>
<keyword evidence="1" id="KW-0732">Signal</keyword>
<dbReference type="KEGG" id="orh:Ornrh_1457"/>